<sequence>MPPQLWRLASRPWNGYRFHGGSLSKGVPVKAIVYASVGNRDVLELVDRPVPEPGPGEVRVRVAFSGVNATDWKCRRFGHVDGRLMYPEVIPHHDGSGVIDAVGPGVAPERVGQRVWLWEAAWRRPQGTAAEYVVLPSRQAVELPPGASLELGASIGLPALAAHRCLTSAQQAPARLGPGALAGRTVLVAGGAGVVGHAVVQLAVWSGATVIATVGTPEKEKPVRAAGAAHVVHRTSGSAAADIRAVAPAGVDLITEVAPSANLDLDVEVLAPGGTVAVYGTEGDGEVRLPLRLLMGRNLRYQFVLTLTLSPEEKEAAVADVAAAVGDGALGVGDDAGLPLHRYPLSRTGDAHDAVESGVTGKVLIDLG</sequence>
<dbReference type="CDD" id="cd08253">
    <property type="entry name" value="zeta_crystallin"/>
    <property type="match status" value="1"/>
</dbReference>
<dbReference type="Gene3D" id="3.90.180.10">
    <property type="entry name" value="Medium-chain alcohol dehydrogenases, catalytic domain"/>
    <property type="match status" value="1"/>
</dbReference>
<dbReference type="InterPro" id="IPR013154">
    <property type="entry name" value="ADH-like_N"/>
</dbReference>
<dbReference type="Pfam" id="PF00107">
    <property type="entry name" value="ADH_zinc_N"/>
    <property type="match status" value="1"/>
</dbReference>
<evidence type="ECO:0000256" key="1">
    <source>
        <dbReference type="ARBA" id="ARBA00022857"/>
    </source>
</evidence>
<dbReference type="InterPro" id="IPR051603">
    <property type="entry name" value="Zinc-ADH_QOR/CCCR"/>
</dbReference>
<dbReference type="InterPro" id="IPR036291">
    <property type="entry name" value="NAD(P)-bd_dom_sf"/>
</dbReference>
<keyword evidence="4" id="KW-1185">Reference proteome</keyword>
<protein>
    <submittedName>
        <fullName evidence="3">NADPH:quinone reductase</fullName>
    </submittedName>
</protein>
<keyword evidence="1" id="KW-0521">NADP</keyword>
<dbReference type="SMART" id="SM00829">
    <property type="entry name" value="PKS_ER"/>
    <property type="match status" value="1"/>
</dbReference>
<dbReference type="InterPro" id="IPR013149">
    <property type="entry name" value="ADH-like_C"/>
</dbReference>
<proteinExistence type="predicted"/>
<evidence type="ECO:0000313" key="4">
    <source>
        <dbReference type="Proteomes" id="UP001501391"/>
    </source>
</evidence>
<organism evidence="3 4">
    <name type="scientific">Streptomyces bangladeshensis</name>
    <dbReference type="NCBI Taxonomy" id="295352"/>
    <lineage>
        <taxon>Bacteria</taxon>
        <taxon>Bacillati</taxon>
        <taxon>Actinomycetota</taxon>
        <taxon>Actinomycetes</taxon>
        <taxon>Kitasatosporales</taxon>
        <taxon>Streptomycetaceae</taxon>
        <taxon>Streptomyces</taxon>
    </lineage>
</organism>
<dbReference type="PANTHER" id="PTHR44154">
    <property type="entry name" value="QUINONE OXIDOREDUCTASE"/>
    <property type="match status" value="1"/>
</dbReference>
<dbReference type="InterPro" id="IPR020843">
    <property type="entry name" value="ER"/>
</dbReference>
<dbReference type="SUPFAM" id="SSF50129">
    <property type="entry name" value="GroES-like"/>
    <property type="match status" value="1"/>
</dbReference>
<accession>A0ABN3BGL3</accession>
<dbReference type="PANTHER" id="PTHR44154:SF1">
    <property type="entry name" value="QUINONE OXIDOREDUCTASE"/>
    <property type="match status" value="1"/>
</dbReference>
<comment type="caution">
    <text evidence="3">The sequence shown here is derived from an EMBL/GenBank/DDBJ whole genome shotgun (WGS) entry which is preliminary data.</text>
</comment>
<dbReference type="EMBL" id="BAAAOQ010000008">
    <property type="protein sequence ID" value="GAA2195865.1"/>
    <property type="molecule type" value="Genomic_DNA"/>
</dbReference>
<dbReference type="Proteomes" id="UP001501391">
    <property type="component" value="Unassembled WGS sequence"/>
</dbReference>
<dbReference type="InterPro" id="IPR011032">
    <property type="entry name" value="GroES-like_sf"/>
</dbReference>
<dbReference type="Pfam" id="PF08240">
    <property type="entry name" value="ADH_N"/>
    <property type="match status" value="1"/>
</dbReference>
<name>A0ABN3BGL3_9ACTN</name>
<dbReference type="Gene3D" id="3.40.50.720">
    <property type="entry name" value="NAD(P)-binding Rossmann-like Domain"/>
    <property type="match status" value="1"/>
</dbReference>
<reference evidence="3 4" key="1">
    <citation type="journal article" date="2019" name="Int. J. Syst. Evol. Microbiol.">
        <title>The Global Catalogue of Microorganisms (GCM) 10K type strain sequencing project: providing services to taxonomists for standard genome sequencing and annotation.</title>
        <authorList>
            <consortium name="The Broad Institute Genomics Platform"/>
            <consortium name="The Broad Institute Genome Sequencing Center for Infectious Disease"/>
            <person name="Wu L."/>
            <person name="Ma J."/>
        </authorList>
    </citation>
    <scope>NUCLEOTIDE SEQUENCE [LARGE SCALE GENOMIC DNA]</scope>
    <source>
        <strain evidence="3 4">JCM 14924</strain>
    </source>
</reference>
<gene>
    <name evidence="3" type="ORF">GCM10009787_27730</name>
</gene>
<evidence type="ECO:0000259" key="2">
    <source>
        <dbReference type="SMART" id="SM00829"/>
    </source>
</evidence>
<evidence type="ECO:0000313" key="3">
    <source>
        <dbReference type="EMBL" id="GAA2195865.1"/>
    </source>
</evidence>
<feature type="domain" description="Enoyl reductase (ER)" evidence="2">
    <location>
        <begin position="38"/>
        <end position="365"/>
    </location>
</feature>
<dbReference type="SUPFAM" id="SSF51735">
    <property type="entry name" value="NAD(P)-binding Rossmann-fold domains"/>
    <property type="match status" value="1"/>
</dbReference>